<dbReference type="EMBL" id="CP058909">
    <property type="protein sequence ID" value="QLH82223.1"/>
    <property type="molecule type" value="Genomic_DNA"/>
</dbReference>
<evidence type="ECO:0000313" key="2">
    <source>
        <dbReference type="EMBL" id="QLH82223.1"/>
    </source>
</evidence>
<sequence length="189" mass="20309">MKRRTFVVSAVGATVGLAGCSAIPGSDLVPSSDSDGSDESTGTPPNSDGGSQDVSRETSASDESGDGSTQTSPDGEGTEGENTTVELEENEPTEVVRTFYDGLYAPDVETANDLIHPESPETLYSKEAVSRFEGVTHELENVEVVERDGGIAMVEFVLVLVDSKGEERRTDMRVELRMDGEDWKIWEAK</sequence>
<dbReference type="GeneID" id="56083255"/>
<protein>
    <submittedName>
        <fullName evidence="2">Uncharacterized protein</fullName>
    </submittedName>
</protein>
<reference evidence="2 3" key="1">
    <citation type="submission" date="2020-07" db="EMBL/GenBank/DDBJ databases">
        <title>Halosimplex litoreum sp. nov. and Halosimplex rubrum sp. nov., isolated from different salt environments.</title>
        <authorList>
            <person name="Cui H."/>
        </authorList>
    </citation>
    <scope>NUCLEOTIDE SEQUENCE [LARGE SCALE GENOMIC DNA]</scope>
    <source>
        <strain evidence="2 3">R2</strain>
    </source>
</reference>
<organism evidence="2 3">
    <name type="scientific">Halosimplex pelagicum</name>
    <dbReference type="NCBI Taxonomy" id="869886"/>
    <lineage>
        <taxon>Archaea</taxon>
        <taxon>Methanobacteriati</taxon>
        <taxon>Methanobacteriota</taxon>
        <taxon>Stenosarchaea group</taxon>
        <taxon>Halobacteria</taxon>
        <taxon>Halobacteriales</taxon>
        <taxon>Haloarculaceae</taxon>
        <taxon>Halosimplex</taxon>
    </lineage>
</organism>
<evidence type="ECO:0000313" key="3">
    <source>
        <dbReference type="Proteomes" id="UP000509346"/>
    </source>
</evidence>
<keyword evidence="3" id="KW-1185">Reference proteome</keyword>
<name>A0A7D5P6W2_9EURY</name>
<dbReference type="AlphaFoldDB" id="A0A7D5P6W2"/>
<dbReference type="InterPro" id="IPR032710">
    <property type="entry name" value="NTF2-like_dom_sf"/>
</dbReference>
<dbReference type="KEGG" id="hpel:HZS54_11660"/>
<dbReference type="RefSeq" id="WP_179922691.1">
    <property type="nucleotide sequence ID" value="NZ_CP058909.1"/>
</dbReference>
<feature type="region of interest" description="Disordered" evidence="1">
    <location>
        <begin position="18"/>
        <end position="94"/>
    </location>
</feature>
<feature type="compositionally biased region" description="Polar residues" evidence="1">
    <location>
        <begin position="44"/>
        <end position="73"/>
    </location>
</feature>
<evidence type="ECO:0000256" key="1">
    <source>
        <dbReference type="SAM" id="MobiDB-lite"/>
    </source>
</evidence>
<dbReference type="PROSITE" id="PS51257">
    <property type="entry name" value="PROKAR_LIPOPROTEIN"/>
    <property type="match status" value="1"/>
</dbReference>
<gene>
    <name evidence="2" type="ORF">HZS54_11660</name>
</gene>
<feature type="compositionally biased region" description="Low complexity" evidence="1">
    <location>
        <begin position="31"/>
        <end position="43"/>
    </location>
</feature>
<accession>A0A7D5P6W2</accession>
<dbReference type="SUPFAM" id="SSF54427">
    <property type="entry name" value="NTF2-like"/>
    <property type="match status" value="1"/>
</dbReference>
<proteinExistence type="predicted"/>
<dbReference type="OrthoDB" id="242404at2157"/>
<dbReference type="Proteomes" id="UP000509346">
    <property type="component" value="Chromosome"/>
</dbReference>